<name>A0A8S5RGL0_9VIRU</name>
<evidence type="ECO:0000313" key="1">
    <source>
        <dbReference type="EMBL" id="DAE30299.1"/>
    </source>
</evidence>
<sequence length="97" mass="11361">MSDSFYHASDLNDTSTVFKCTKVTFKCTNVRLKGLYKSTSNIRYMDIRSKIKNDNVLFSLKQRKKIPKKKQDMADGRRRLLIFCFLMNPFIVGQRNG</sequence>
<organism evidence="1">
    <name type="scientific">virus sp. ct5rm7</name>
    <dbReference type="NCBI Taxonomy" id="2827298"/>
    <lineage>
        <taxon>Viruses</taxon>
    </lineage>
</organism>
<protein>
    <submittedName>
        <fullName evidence="1">Uncharacterized protein</fullName>
    </submittedName>
</protein>
<proteinExistence type="predicted"/>
<dbReference type="EMBL" id="BK059103">
    <property type="protein sequence ID" value="DAE30299.1"/>
    <property type="molecule type" value="Genomic_DNA"/>
</dbReference>
<accession>A0A8S5RGL0</accession>
<reference evidence="1" key="1">
    <citation type="journal article" date="2021" name="Proc. Natl. Acad. Sci. U.S.A.">
        <title>A Catalog of Tens of Thousands of Viruses from Human Metagenomes Reveals Hidden Associations with Chronic Diseases.</title>
        <authorList>
            <person name="Tisza M.J."/>
            <person name="Buck C.B."/>
        </authorList>
    </citation>
    <scope>NUCLEOTIDE SEQUENCE</scope>
    <source>
        <strain evidence="1">Ct5rm7</strain>
    </source>
</reference>